<evidence type="ECO:0000313" key="3">
    <source>
        <dbReference type="EMBL" id="MDT2515448.1"/>
    </source>
</evidence>
<comment type="caution">
    <text evidence="4">The sequence shown here is derived from an EMBL/GenBank/DDBJ whole genome shotgun (WGS) entry which is preliminary data.</text>
</comment>
<dbReference type="PANTHER" id="PTHR32502:SF23">
    <property type="entry name" value="TRANSPORT PROTEIN, PTS SYSTEM"/>
    <property type="match status" value="1"/>
</dbReference>
<feature type="transmembrane region" description="Helical" evidence="1">
    <location>
        <begin position="229"/>
        <end position="248"/>
    </location>
</feature>
<feature type="transmembrane region" description="Helical" evidence="1">
    <location>
        <begin position="147"/>
        <end position="167"/>
    </location>
</feature>
<dbReference type="RefSeq" id="WP_102873131.1">
    <property type="nucleotide sequence ID" value="NZ_JAHLOU010000005.1"/>
</dbReference>
<keyword evidence="1" id="KW-1133">Transmembrane helix</keyword>
<dbReference type="EMBL" id="JARPWY010000044">
    <property type="protein sequence ID" value="MDT2515448.1"/>
    <property type="molecule type" value="Genomic_DNA"/>
</dbReference>
<reference evidence="4 5" key="1">
    <citation type="submission" date="2018-12" db="EMBL/GenBank/DDBJ databases">
        <title>A novel vanA-carrying plasmid in a clinical isolate of Enterococcus avium.</title>
        <authorList>
            <person name="Bernasconi O.J."/>
            <person name="Luzzaro F."/>
            <person name="Endimiani A."/>
        </authorList>
    </citation>
    <scope>NUCLEOTIDE SEQUENCE [LARGE SCALE GENOMIC DNA]</scope>
    <source>
        <strain evidence="4 5">LC0559/18</strain>
    </source>
</reference>
<feature type="transmembrane region" description="Helical" evidence="1">
    <location>
        <begin position="188"/>
        <end position="209"/>
    </location>
</feature>
<protein>
    <submittedName>
        <fullName evidence="4">PTS system mannose/fructose/sorbose family transporter subunit IID</fullName>
    </submittedName>
</protein>
<dbReference type="Proteomes" id="UP001260773">
    <property type="component" value="Unassembled WGS sequence"/>
</dbReference>
<evidence type="ECO:0000313" key="4">
    <source>
        <dbReference type="EMBL" id="RVU92404.1"/>
    </source>
</evidence>
<feature type="transmembrane region" description="Helical" evidence="1">
    <location>
        <begin position="255"/>
        <end position="275"/>
    </location>
</feature>
<evidence type="ECO:0000313" key="6">
    <source>
        <dbReference type="Proteomes" id="UP001264335"/>
    </source>
</evidence>
<dbReference type="PROSITE" id="PS51108">
    <property type="entry name" value="PTS_EIID"/>
    <property type="match status" value="1"/>
</dbReference>
<dbReference type="InterPro" id="IPR004704">
    <property type="entry name" value="PTS_IID_man"/>
</dbReference>
<dbReference type="InterPro" id="IPR050303">
    <property type="entry name" value="GatZ_KbaZ_carbometab"/>
</dbReference>
<organism evidence="4 5">
    <name type="scientific">Enterococcus avium</name>
    <name type="common">Streptococcus avium</name>
    <dbReference type="NCBI Taxonomy" id="33945"/>
    <lineage>
        <taxon>Bacteria</taxon>
        <taxon>Bacillati</taxon>
        <taxon>Bacillota</taxon>
        <taxon>Bacilli</taxon>
        <taxon>Lactobacillales</taxon>
        <taxon>Enterococcaceae</taxon>
        <taxon>Enterococcus</taxon>
    </lineage>
</organism>
<feature type="transmembrane region" description="Helical" evidence="1">
    <location>
        <begin position="121"/>
        <end position="141"/>
    </location>
</feature>
<evidence type="ECO:0000313" key="5">
    <source>
        <dbReference type="Proteomes" id="UP000288388"/>
    </source>
</evidence>
<evidence type="ECO:0000256" key="1">
    <source>
        <dbReference type="SAM" id="Phobius"/>
    </source>
</evidence>
<keyword evidence="1" id="KW-0812">Transmembrane</keyword>
<gene>
    <name evidence="4" type="ORF">EK398_17915</name>
    <name evidence="2" type="ORF">P7D43_02220</name>
    <name evidence="3" type="ORF">P7D79_14580</name>
</gene>
<dbReference type="PANTHER" id="PTHR32502">
    <property type="entry name" value="N-ACETYLGALACTOSAMINE PERMEASE II COMPONENT-RELATED"/>
    <property type="match status" value="1"/>
</dbReference>
<dbReference type="EMBL" id="RYZS01000002">
    <property type="protein sequence ID" value="RVU92404.1"/>
    <property type="molecule type" value="Genomic_DNA"/>
</dbReference>
<dbReference type="GO" id="GO:0005886">
    <property type="term" value="C:plasma membrane"/>
    <property type="evidence" value="ECO:0007669"/>
    <property type="project" value="TreeGrafter"/>
</dbReference>
<keyword evidence="1" id="KW-0472">Membrane</keyword>
<dbReference type="Proteomes" id="UP001264335">
    <property type="component" value="Unassembled WGS sequence"/>
</dbReference>
<name>A0A2N8PTC9_ENTAV</name>
<dbReference type="Pfam" id="PF03613">
    <property type="entry name" value="EIID-AGA"/>
    <property type="match status" value="1"/>
</dbReference>
<reference evidence="2 6" key="2">
    <citation type="submission" date="2023-03" db="EMBL/GenBank/DDBJ databases">
        <authorList>
            <person name="Shen W."/>
            <person name="Cai J."/>
        </authorList>
    </citation>
    <scope>NUCLEOTIDE SEQUENCE [LARGE SCALE GENOMIC DNA]</scope>
    <source>
        <strain evidence="2">P33-2</strain>
        <strain evidence="3 6">Y2</strain>
    </source>
</reference>
<evidence type="ECO:0000313" key="2">
    <source>
        <dbReference type="EMBL" id="MDT2401175.1"/>
    </source>
</evidence>
<dbReference type="EMBL" id="JARPWH010000004">
    <property type="protein sequence ID" value="MDT2401175.1"/>
    <property type="molecule type" value="Genomic_DNA"/>
</dbReference>
<proteinExistence type="predicted"/>
<dbReference type="Proteomes" id="UP000288388">
    <property type="component" value="Unassembled WGS sequence"/>
</dbReference>
<sequence length="277" mass="30167">MMKNSKETITKKDLSRMCFNSGALGMEFSWNYPRQMHLAFCLMIEPLLKRIYKNNPEGYKSALERHVGFFNITPQLAPFVGGIVLSMEEQINAGVEGVDGESVTNVKAALMGPLSGIGDSVFLGCIRVIALGVGISLATQGNILGPILYFLIYNIPAFFVRVYGARLGYNLGFNYLAKAQADGTMDKLMYAAGILGIMVIGSMTCDMFWAEFSLKIGSGETATSLQEILNGILPGITALGFTWFYYWMLGKKFSATTLVIGTMVFGIIMAALGVMKA</sequence>
<dbReference type="AlphaFoldDB" id="A0A2N8PTC9"/>
<accession>A0A2N8PTC9</accession>
<dbReference type="GO" id="GO:0009401">
    <property type="term" value="P:phosphoenolpyruvate-dependent sugar phosphotransferase system"/>
    <property type="evidence" value="ECO:0007669"/>
    <property type="project" value="InterPro"/>
</dbReference>